<feature type="region of interest" description="Disordered" evidence="1">
    <location>
        <begin position="27"/>
        <end position="151"/>
    </location>
</feature>
<keyword evidence="3" id="KW-1185">Reference proteome</keyword>
<accession>A0A812CXJ5</accession>
<evidence type="ECO:0000256" key="1">
    <source>
        <dbReference type="SAM" id="MobiDB-lite"/>
    </source>
</evidence>
<feature type="compositionally biased region" description="Low complexity" evidence="1">
    <location>
        <begin position="100"/>
        <end position="145"/>
    </location>
</feature>
<evidence type="ECO:0000313" key="3">
    <source>
        <dbReference type="Proteomes" id="UP000597762"/>
    </source>
</evidence>
<name>A0A812CXJ5_ACAPH</name>
<gene>
    <name evidence="2" type="ORF">SPHA_45071</name>
</gene>
<comment type="caution">
    <text evidence="2">The sequence shown here is derived from an EMBL/GenBank/DDBJ whole genome shotgun (WGS) entry which is preliminary data.</text>
</comment>
<feature type="compositionally biased region" description="Polar residues" evidence="1">
    <location>
        <begin position="28"/>
        <end position="43"/>
    </location>
</feature>
<sequence>MLSPAAAGIFTSSWRVVVQAVGFVVRSDTWQSPPQPQPATEQPMTEKPKRAPSRTSEWTDGEDGGGKAAISPPQQDVRDKGAAKQQEKPDVPSKRDAKQNGKQQQQTQQQQTQQQQTAADAAATETAGAATRATAAAGSAAATAGGKRGTT</sequence>
<feature type="compositionally biased region" description="Basic and acidic residues" evidence="1">
    <location>
        <begin position="76"/>
        <end position="99"/>
    </location>
</feature>
<evidence type="ECO:0000313" key="2">
    <source>
        <dbReference type="EMBL" id="CAE1284971.1"/>
    </source>
</evidence>
<protein>
    <submittedName>
        <fullName evidence="2">Uncharacterized protein</fullName>
    </submittedName>
</protein>
<dbReference type="EMBL" id="CAHIKZ030002323">
    <property type="protein sequence ID" value="CAE1284971.1"/>
    <property type="molecule type" value="Genomic_DNA"/>
</dbReference>
<dbReference type="Proteomes" id="UP000597762">
    <property type="component" value="Unassembled WGS sequence"/>
</dbReference>
<reference evidence="2" key="1">
    <citation type="submission" date="2021-01" db="EMBL/GenBank/DDBJ databases">
        <authorList>
            <person name="Li R."/>
            <person name="Bekaert M."/>
        </authorList>
    </citation>
    <scope>NUCLEOTIDE SEQUENCE</scope>
    <source>
        <strain evidence="2">Farmed</strain>
    </source>
</reference>
<organism evidence="2 3">
    <name type="scientific">Acanthosepion pharaonis</name>
    <name type="common">Pharaoh cuttlefish</name>
    <name type="synonym">Sepia pharaonis</name>
    <dbReference type="NCBI Taxonomy" id="158019"/>
    <lineage>
        <taxon>Eukaryota</taxon>
        <taxon>Metazoa</taxon>
        <taxon>Spiralia</taxon>
        <taxon>Lophotrochozoa</taxon>
        <taxon>Mollusca</taxon>
        <taxon>Cephalopoda</taxon>
        <taxon>Coleoidea</taxon>
        <taxon>Decapodiformes</taxon>
        <taxon>Sepiida</taxon>
        <taxon>Sepiina</taxon>
        <taxon>Sepiidae</taxon>
        <taxon>Acanthosepion</taxon>
    </lineage>
</organism>
<dbReference type="AlphaFoldDB" id="A0A812CXJ5"/>
<proteinExistence type="predicted"/>